<feature type="transmembrane region" description="Helical" evidence="2">
    <location>
        <begin position="2584"/>
        <end position="2616"/>
    </location>
</feature>
<evidence type="ECO:0000256" key="1">
    <source>
        <dbReference type="SAM" id="MobiDB-lite"/>
    </source>
</evidence>
<feature type="region of interest" description="Disordered" evidence="1">
    <location>
        <begin position="1364"/>
        <end position="1401"/>
    </location>
</feature>
<feature type="transmembrane region" description="Helical" evidence="2">
    <location>
        <begin position="1248"/>
        <end position="1271"/>
    </location>
</feature>
<accession>A0A5C6F462</accession>
<feature type="region of interest" description="Disordered" evidence="1">
    <location>
        <begin position="1423"/>
        <end position="1475"/>
    </location>
</feature>
<feature type="region of interest" description="Disordered" evidence="1">
    <location>
        <begin position="2284"/>
        <end position="2308"/>
    </location>
</feature>
<feature type="region of interest" description="Disordered" evidence="1">
    <location>
        <begin position="2432"/>
        <end position="2467"/>
    </location>
</feature>
<evidence type="ECO:0000256" key="2">
    <source>
        <dbReference type="SAM" id="Phobius"/>
    </source>
</evidence>
<evidence type="ECO:0000313" key="3">
    <source>
        <dbReference type="EMBL" id="TWU55237.1"/>
    </source>
</evidence>
<feature type="compositionally biased region" description="Polar residues" evidence="1">
    <location>
        <begin position="817"/>
        <end position="853"/>
    </location>
</feature>
<feature type="region of interest" description="Disordered" evidence="1">
    <location>
        <begin position="817"/>
        <end position="864"/>
    </location>
</feature>
<feature type="transmembrane region" description="Helical" evidence="2">
    <location>
        <begin position="12"/>
        <end position="32"/>
    </location>
</feature>
<feature type="transmembrane region" description="Helical" evidence="2">
    <location>
        <begin position="1199"/>
        <end position="1216"/>
    </location>
</feature>
<comment type="caution">
    <text evidence="3">The sequence shown here is derived from an EMBL/GenBank/DDBJ whole genome shotgun (WGS) entry which is preliminary data.</text>
</comment>
<feature type="compositionally biased region" description="Low complexity" evidence="1">
    <location>
        <begin position="2284"/>
        <end position="2294"/>
    </location>
</feature>
<gene>
    <name evidence="3" type="ORF">Poly59_15340</name>
</gene>
<feature type="transmembrane region" description="Helical" evidence="2">
    <location>
        <begin position="1151"/>
        <end position="1171"/>
    </location>
</feature>
<keyword evidence="2" id="KW-1133">Transmembrane helix</keyword>
<evidence type="ECO:0000313" key="4">
    <source>
        <dbReference type="Proteomes" id="UP000317977"/>
    </source>
</evidence>
<feature type="region of interest" description="Disordered" evidence="1">
    <location>
        <begin position="53"/>
        <end position="99"/>
    </location>
</feature>
<feature type="transmembrane region" description="Helical" evidence="2">
    <location>
        <begin position="1176"/>
        <end position="1193"/>
    </location>
</feature>
<sequence precursor="true">MKSCDVSCAHSIALRCFAVMIAIACTSLTLIADEPDTQKPADTSVSEAAELVGEEPLNLPDTNAPKSDDSGLDASDSKMQEMQKSDTDETEPDAPATVDDSLAVDLPRLAFPRSLPDGRPIYPIGIYQSQMAELIPETYRPVSIEKLRAAIDRVSEQSSDVQDCRLRGSEYWIKLQGDKLVSDRSFLDLESSRNILVRRSLGRVNFALRQPMVRGTTPSDSLPRLESGSDGSLVAVFQGGTPHRARIEFQWQLFGRPYSTGHEFALRMPRTPQTRIVFSAPPNIHVEVLDGVLRSRPGPPNDAADASTDRDARWYEIEAGGLDSVTIRTTKERSPIADSALIVRRSLIQYDIDQGGLRWIQRMSVQIPVDRPFPVLSVSDATVTSIKVNASEVSFSTQPIDDRTNRVRIDVPSDAINAQLTSTTVMITGQSAWDVWCHLPIASWVDESAGESNGSSIIYGSAMDEVQIAVAPPLEIVDWELPPMWVQGKPRSIDGIRIRDASGPPLRSLVPVGAQAANGPAIKSQSTTSPLPDADQVSPWSKVRFAQRPRVGGTNTWLRTEVSKGTVTAKARISILVDADRLEPIRLRIQDGFNIDSLVFANSDRVIESPNSRSATDTIVLWPEWEDTQASRLADAVEDSGSNPLDRSVDNGEAGLADADNASQPGAGAPRIDVVNSMARSREIVIDITGTRVIPATGPIVVVPHCWFARVDSVHSQLFASIVPPPELNWSGEAALKRDRIRETDLSSDQLAFLSGGDRPTLYFAPELGRTPEVLLETPNVTFNVSTVLRIAREGDELAEQLVIDIESAGQRLTELQVQTGPPDSRPTYQWSLSGDDGVQSTSLPASDVSIDTSESDAGGEGGTYTIDVSDLNLRGRSLIARRRYTPAGDINLELPSVPGAASQRSEVRVGRGLVVKEKSPSVQLVPLVDRSEPTAAKDRIVSGGDRASSLKAVIDGATDGSAKEAAKNSPTLDRFVIHQRLRYDAVEQPSIVVAKADDDGAVTIVWRESVRMTASSRGTDDIEAIYQVSPTTPFIIRYSPELQLMSVTRDGEPVDVLSVPRRRIVLEPRGRSEVVRVVWNRSQFGKGWFRRCKMPQIDVSGVVMRREFELVPAPDTFSPATLFRDHWQSSSVDAIELLPGETVLLVRRNIALALGWLVALLTFAIGWSVASRSPLVATMMVAVLTAMTLLWWTWKLAVIGWLIVPVVTAAMLATVRSWKGHTSRHDDDNTRSIGTLHRRSADGSRELSWAAIVRILLLAIFLSGAMQLVASAQDAPRGVHSAAFPSETVVSPSNSSSDGQTRSVAVLVPVDSTGRIGGDVVYLPRSVNEWLFRKEVPDQIVQPYFQSADYQIRVRATRPGGEVVDASNSNSGVLPSSLAPSSLAPSSLAPSSLAPSSLAPSSLAPLGTSTIIPRAVSASTSGAIESDSFDARDERPSSVGDAATGSGAIGRVGDGRSEPGRSDVGTAMDVRSPNLYGPETSVEAEYVIHLADNRRSSNHVRLPIPFASVRRVEWVDDVDRIVRSIADAKGQLIVLLPKGEVFRLRVTMVPDLKQSSPWNKLFLPVPPIAASTLAFESEQSIDAVRIGGPQGRMMPETDLRRWTTELGPVDALNIEYRNSVATSGVGTQPLRRRYWINAGKTQTVIECEIDPPTAIAAGETFQFVIRDAEIPWVTSANWQLAGTELYSPTRRLMTMSAVKDSPGPIRLLWSRTRTTQTAAINAANANGGRISAGSSGLPDARVRDDSLVATADRNGIRTGPASEILPDGEPEYSVVIPEVIAAALGENAPAWIAFHCDLSMRLVPFDRGLTEPLSVDQFMAAWPGYRGLIDRAVVALGSLPIPRFQDNRDAMTTATQQHRLHVLPDRLELQFEATFVPDDESTTGRWLSVPQSMQLIQLSVDNVPIEPARTRSNGNYDYVLGDFTSNEPVVIRATTVQPLPRDLKFTPPRLQLSGRMQVSDTYTISRDDSTQLRMIQPVRWDSIAAKPLASSDSLARGWIPFATYNATIDSSSVSLGELGGVFQVKSQKTRFDCRQLITLTRDEGRWKTQTQIKFAGNRFPEFIDVEVPTRWCESFDVSPTTSWSRQPATDPAQQIIRIRCDSNELKKQTLTVSGQLQSSDAGRVGVPSVRVLGFGQRRVHISVPDRLTNEAIQWRTSAVEAVTLPDVWADAIESTSQRSTYLAASRAWSMDLAPLPTIDTDAVALTQDNQAFVQSDGVLMVAHWDLFPAGLESIQVDLPIGAKCLGGWSAGQSVVVQSDDSPAKLEDTSADTSAETVAETVAVPSAASASNNKPPEPSRTDAIGPQNRVRLPLSISRMSQSVELLIQVPSDVAKKGGYVPRLVDVPVTQNWLSVYQPSDRHLHSSTTRVDGPTAIDLARQRRAVALAHSTVESVEYGVDTIAERPTEEIAAWLAPWSARYARLARIAGHKPSFENGDRANPANDLTLIGSESRSQPSGDGASSLPGTPLQQVARLASVTSPNLVTQWELLDQRMADYVNRYMTDDTPAAKLTFDVSELDGFYASDVMSLSSANQPPSLQSVSTIDRGLRNLIMNLLTLALVTGLLVCLRPIRRFIMPVVVHPAFWLALMGVFGLFVAPVSVAIALLFVAIVVPAFPKSA</sequence>
<reference evidence="3 4" key="1">
    <citation type="submission" date="2019-02" db="EMBL/GenBank/DDBJ databases">
        <title>Deep-cultivation of Planctomycetes and their phenomic and genomic characterization uncovers novel biology.</title>
        <authorList>
            <person name="Wiegand S."/>
            <person name="Jogler M."/>
            <person name="Boedeker C."/>
            <person name="Pinto D."/>
            <person name="Vollmers J."/>
            <person name="Rivas-Marin E."/>
            <person name="Kohn T."/>
            <person name="Peeters S.H."/>
            <person name="Heuer A."/>
            <person name="Rast P."/>
            <person name="Oberbeckmann S."/>
            <person name="Bunk B."/>
            <person name="Jeske O."/>
            <person name="Meyerdierks A."/>
            <person name="Storesund J.E."/>
            <person name="Kallscheuer N."/>
            <person name="Luecker S."/>
            <person name="Lage O.M."/>
            <person name="Pohl T."/>
            <person name="Merkel B.J."/>
            <person name="Hornburger P."/>
            <person name="Mueller R.-W."/>
            <person name="Bruemmer F."/>
            <person name="Labrenz M."/>
            <person name="Spormann A.M."/>
            <person name="Op Den Camp H."/>
            <person name="Overmann J."/>
            <person name="Amann R."/>
            <person name="Jetten M.S.M."/>
            <person name="Mascher T."/>
            <person name="Medema M.H."/>
            <person name="Devos D.P."/>
            <person name="Kaster A.-K."/>
            <person name="Ovreas L."/>
            <person name="Rohde M."/>
            <person name="Galperin M.Y."/>
            <person name="Jogler C."/>
        </authorList>
    </citation>
    <scope>NUCLEOTIDE SEQUENCE [LARGE SCALE GENOMIC DNA]</scope>
    <source>
        <strain evidence="3 4">Poly59</strain>
    </source>
</reference>
<dbReference type="EMBL" id="SJPX01000002">
    <property type="protein sequence ID" value="TWU55237.1"/>
    <property type="molecule type" value="Genomic_DNA"/>
</dbReference>
<organism evidence="3 4">
    <name type="scientific">Rubripirellula reticaptiva</name>
    <dbReference type="NCBI Taxonomy" id="2528013"/>
    <lineage>
        <taxon>Bacteria</taxon>
        <taxon>Pseudomonadati</taxon>
        <taxon>Planctomycetota</taxon>
        <taxon>Planctomycetia</taxon>
        <taxon>Pirellulales</taxon>
        <taxon>Pirellulaceae</taxon>
        <taxon>Rubripirellula</taxon>
    </lineage>
</organism>
<protein>
    <submittedName>
        <fullName evidence="3">Uncharacterized protein</fullName>
    </submittedName>
</protein>
<keyword evidence="4" id="KW-1185">Reference proteome</keyword>
<name>A0A5C6F462_9BACT</name>
<dbReference type="Proteomes" id="UP000317977">
    <property type="component" value="Unassembled WGS sequence"/>
</dbReference>
<feature type="compositionally biased region" description="Low complexity" evidence="1">
    <location>
        <begin position="1375"/>
        <end position="1401"/>
    </location>
</feature>
<keyword evidence="2" id="KW-0472">Membrane</keyword>
<feature type="region of interest" description="Disordered" evidence="1">
    <location>
        <begin position="632"/>
        <end position="670"/>
    </location>
</feature>
<keyword evidence="2" id="KW-0812">Transmembrane</keyword>
<feature type="transmembrane region" description="Helical" evidence="2">
    <location>
        <begin position="2552"/>
        <end position="2572"/>
    </location>
</feature>
<feature type="compositionally biased region" description="Basic and acidic residues" evidence="1">
    <location>
        <begin position="75"/>
        <end position="87"/>
    </location>
</feature>
<proteinExistence type="predicted"/>